<dbReference type="PANTHER" id="PTHR33169">
    <property type="entry name" value="PADR-FAMILY TRANSCRIPTIONAL REGULATOR"/>
    <property type="match status" value="1"/>
</dbReference>
<dbReference type="RefSeq" id="WP_101354832.1">
    <property type="nucleotide sequence ID" value="NZ_PIQO01000010.1"/>
</dbReference>
<dbReference type="InterPro" id="IPR036390">
    <property type="entry name" value="WH_DNA-bd_sf"/>
</dbReference>
<evidence type="ECO:0000313" key="2">
    <source>
        <dbReference type="EMBL" id="PKR84493.1"/>
    </source>
</evidence>
<feature type="domain" description="Transcription regulator PadR N-terminal" evidence="1">
    <location>
        <begin position="25"/>
        <end position="87"/>
    </location>
</feature>
<reference evidence="2 3" key="1">
    <citation type="submission" date="2017-11" db="EMBL/GenBank/DDBJ databases">
        <title>Bacillus camelliae sp. nov., isolated from pu'er tea.</title>
        <authorList>
            <person name="Niu L."/>
        </authorList>
    </citation>
    <scope>NUCLEOTIDE SEQUENCE [LARGE SCALE GENOMIC DNA]</scope>
    <source>
        <strain evidence="2 3">7578-1</strain>
    </source>
</reference>
<dbReference type="Gene3D" id="1.10.10.10">
    <property type="entry name" value="Winged helix-like DNA-binding domain superfamily/Winged helix DNA-binding domain"/>
    <property type="match status" value="1"/>
</dbReference>
<gene>
    <name evidence="2" type="ORF">CWO92_13995</name>
</gene>
<dbReference type="SUPFAM" id="SSF46785">
    <property type="entry name" value="Winged helix' DNA-binding domain"/>
    <property type="match status" value="1"/>
</dbReference>
<sequence length="119" mass="13601">MLNEKLIKKYLPLTQTTYYILISLTSPLHGYGIMQKVEELSAGEVSLGPGTLYGALGKLEKDGLIKKISEEENERRKSYILTEIGMEISRREFERLKTLVTRTEHIFASEGYMNEEKGI</sequence>
<proteinExistence type="predicted"/>
<keyword evidence="3" id="KW-1185">Reference proteome</keyword>
<accession>A0A2N3LIY0</accession>
<evidence type="ECO:0000313" key="3">
    <source>
        <dbReference type="Proteomes" id="UP000233440"/>
    </source>
</evidence>
<dbReference type="OrthoDB" id="9814826at2"/>
<dbReference type="Pfam" id="PF03551">
    <property type="entry name" value="PadR"/>
    <property type="match status" value="1"/>
</dbReference>
<dbReference type="Proteomes" id="UP000233440">
    <property type="component" value="Unassembled WGS sequence"/>
</dbReference>
<organism evidence="2 3">
    <name type="scientific">Heyndrickxia camelliae</name>
    <dbReference type="NCBI Taxonomy" id="1707093"/>
    <lineage>
        <taxon>Bacteria</taxon>
        <taxon>Bacillati</taxon>
        <taxon>Bacillota</taxon>
        <taxon>Bacilli</taxon>
        <taxon>Bacillales</taxon>
        <taxon>Bacillaceae</taxon>
        <taxon>Heyndrickxia</taxon>
    </lineage>
</organism>
<dbReference type="InterPro" id="IPR036388">
    <property type="entry name" value="WH-like_DNA-bd_sf"/>
</dbReference>
<evidence type="ECO:0000259" key="1">
    <source>
        <dbReference type="Pfam" id="PF03551"/>
    </source>
</evidence>
<protein>
    <submittedName>
        <fullName evidence="2">PadR family transcriptional regulator</fullName>
    </submittedName>
</protein>
<dbReference type="EMBL" id="PIQO01000010">
    <property type="protein sequence ID" value="PKR84493.1"/>
    <property type="molecule type" value="Genomic_DNA"/>
</dbReference>
<dbReference type="AlphaFoldDB" id="A0A2N3LIY0"/>
<dbReference type="PANTHER" id="PTHR33169:SF13">
    <property type="entry name" value="PADR-FAMILY TRANSCRIPTIONAL REGULATOR"/>
    <property type="match status" value="1"/>
</dbReference>
<name>A0A2N3LIY0_9BACI</name>
<comment type="caution">
    <text evidence="2">The sequence shown here is derived from an EMBL/GenBank/DDBJ whole genome shotgun (WGS) entry which is preliminary data.</text>
</comment>
<dbReference type="InterPro" id="IPR005149">
    <property type="entry name" value="Tscrpt_reg_PadR_N"/>
</dbReference>
<dbReference type="InterPro" id="IPR052509">
    <property type="entry name" value="Metal_resp_DNA-bind_regulator"/>
</dbReference>